<protein>
    <submittedName>
        <fullName evidence="1">Uncharacterized protein</fullName>
    </submittedName>
</protein>
<evidence type="ECO:0000313" key="1">
    <source>
        <dbReference type="EMBL" id="DAF50097.1"/>
    </source>
</evidence>
<accession>A0A8S5SGE6</accession>
<organism evidence="1">
    <name type="scientific">Siphoviridae sp. ctzyE57</name>
    <dbReference type="NCBI Taxonomy" id="2827982"/>
    <lineage>
        <taxon>Viruses</taxon>
        <taxon>Duplodnaviria</taxon>
        <taxon>Heunggongvirae</taxon>
        <taxon>Uroviricota</taxon>
        <taxon>Caudoviricetes</taxon>
    </lineage>
</organism>
<proteinExistence type="predicted"/>
<sequence length="84" mass="9593">MHFEGVFARFGGKKCAPFLTDLFADDGTFSHPDGTFSHRTTELFLTDLFADDGTFSHFSRNFFSPLCLKTPIFRAFFRSKVIEV</sequence>
<name>A0A8S5SGE6_9CAUD</name>
<reference evidence="1" key="1">
    <citation type="journal article" date="2021" name="Proc. Natl. Acad. Sci. U.S.A.">
        <title>A Catalog of Tens of Thousands of Viruses from Human Metagenomes Reveals Hidden Associations with Chronic Diseases.</title>
        <authorList>
            <person name="Tisza M.J."/>
            <person name="Buck C.B."/>
        </authorList>
    </citation>
    <scope>NUCLEOTIDE SEQUENCE</scope>
    <source>
        <strain evidence="1">CtzyE57</strain>
    </source>
</reference>
<dbReference type="EMBL" id="BK032592">
    <property type="protein sequence ID" value="DAF50097.1"/>
    <property type="molecule type" value="Genomic_DNA"/>
</dbReference>